<feature type="domain" description="RNA polymerase sigma factor 70 region 4 type 2" evidence="6">
    <location>
        <begin position="119"/>
        <end position="171"/>
    </location>
</feature>
<keyword evidence="8" id="KW-1185">Reference proteome</keyword>
<accession>A0A3G2L3Q1</accession>
<dbReference type="PANTHER" id="PTHR43133:SF46">
    <property type="entry name" value="RNA POLYMERASE SIGMA-70 FACTOR ECF SUBFAMILY"/>
    <property type="match status" value="1"/>
</dbReference>
<evidence type="ECO:0000313" key="8">
    <source>
        <dbReference type="Proteomes" id="UP000276309"/>
    </source>
</evidence>
<protein>
    <submittedName>
        <fullName evidence="7">RNA polymerase sigma factor</fullName>
    </submittedName>
</protein>
<dbReference type="Proteomes" id="UP000276309">
    <property type="component" value="Chromosome"/>
</dbReference>
<dbReference type="InterPro" id="IPR013324">
    <property type="entry name" value="RNA_pol_sigma_r3/r4-like"/>
</dbReference>
<gene>
    <name evidence="7" type="ORF">D1013_05520</name>
</gene>
<dbReference type="Pfam" id="PF04542">
    <property type="entry name" value="Sigma70_r2"/>
    <property type="match status" value="1"/>
</dbReference>
<dbReference type="InterPro" id="IPR036388">
    <property type="entry name" value="WH-like_DNA-bd_sf"/>
</dbReference>
<name>A0A3G2L3Q1_9FLAO</name>
<dbReference type="NCBIfam" id="TIGR02937">
    <property type="entry name" value="sigma70-ECF"/>
    <property type="match status" value="1"/>
</dbReference>
<dbReference type="Gene3D" id="1.10.1740.10">
    <property type="match status" value="1"/>
</dbReference>
<dbReference type="Pfam" id="PF08281">
    <property type="entry name" value="Sigma70_r4_2"/>
    <property type="match status" value="1"/>
</dbReference>
<evidence type="ECO:0000256" key="3">
    <source>
        <dbReference type="ARBA" id="ARBA00023082"/>
    </source>
</evidence>
<evidence type="ECO:0000313" key="7">
    <source>
        <dbReference type="EMBL" id="AYN66868.1"/>
    </source>
</evidence>
<evidence type="ECO:0000259" key="6">
    <source>
        <dbReference type="Pfam" id="PF08281"/>
    </source>
</evidence>
<feature type="domain" description="RNA polymerase sigma-70 region 2" evidence="5">
    <location>
        <begin position="28"/>
        <end position="94"/>
    </location>
</feature>
<reference evidence="7 8" key="1">
    <citation type="submission" date="2018-08" db="EMBL/GenBank/DDBJ databases">
        <title>The reduced genetic potential of extracellular carbohydrate catabolism in Euzebyella marina RN62, a Flavobacteriia bacterium isolated from the hadal water.</title>
        <authorList>
            <person name="Xue C."/>
        </authorList>
    </citation>
    <scope>NUCLEOTIDE SEQUENCE [LARGE SCALE GENOMIC DNA]</scope>
    <source>
        <strain evidence="7 8">RN62</strain>
    </source>
</reference>
<comment type="similarity">
    <text evidence="1">Belongs to the sigma-70 factor family. ECF subfamily.</text>
</comment>
<evidence type="ECO:0000256" key="1">
    <source>
        <dbReference type="ARBA" id="ARBA00010641"/>
    </source>
</evidence>
<dbReference type="SUPFAM" id="SSF88659">
    <property type="entry name" value="Sigma3 and sigma4 domains of RNA polymerase sigma factors"/>
    <property type="match status" value="1"/>
</dbReference>
<dbReference type="Gene3D" id="1.10.10.10">
    <property type="entry name" value="Winged helix-like DNA-binding domain superfamily/Winged helix DNA-binding domain"/>
    <property type="match status" value="1"/>
</dbReference>
<organism evidence="7 8">
    <name type="scientific">Euzebyella marina</name>
    <dbReference type="NCBI Taxonomy" id="1761453"/>
    <lineage>
        <taxon>Bacteria</taxon>
        <taxon>Pseudomonadati</taxon>
        <taxon>Bacteroidota</taxon>
        <taxon>Flavobacteriia</taxon>
        <taxon>Flavobacteriales</taxon>
        <taxon>Flavobacteriaceae</taxon>
        <taxon>Euzebyella</taxon>
    </lineage>
</organism>
<dbReference type="InterPro" id="IPR039425">
    <property type="entry name" value="RNA_pol_sigma-70-like"/>
</dbReference>
<dbReference type="GO" id="GO:0016987">
    <property type="term" value="F:sigma factor activity"/>
    <property type="evidence" value="ECO:0007669"/>
    <property type="project" value="UniProtKB-KW"/>
</dbReference>
<dbReference type="AlphaFoldDB" id="A0A3G2L3Q1"/>
<dbReference type="RefSeq" id="WP_121847919.1">
    <property type="nucleotide sequence ID" value="NZ_CP032050.1"/>
</dbReference>
<dbReference type="EMBL" id="CP032050">
    <property type="protein sequence ID" value="AYN66868.1"/>
    <property type="molecule type" value="Genomic_DNA"/>
</dbReference>
<proteinExistence type="inferred from homology"/>
<dbReference type="PANTHER" id="PTHR43133">
    <property type="entry name" value="RNA POLYMERASE ECF-TYPE SIGMA FACTO"/>
    <property type="match status" value="1"/>
</dbReference>
<evidence type="ECO:0000256" key="4">
    <source>
        <dbReference type="ARBA" id="ARBA00023163"/>
    </source>
</evidence>
<sequence length="186" mass="21964">MKIIPFYNNEKQLIRKSISGNRKAQQALYEQHSPLMLSVCRRYVKDLQFAEDVMVMGFVKVFKHLPEYRFDGSFEGWMRRIMVNESISFLRKRQFVVFDTAMITDTSEIQPLENSEEVEYIQNLVDGLPDGYRAVFMLYAVEGYKHQEISQMLGISESTSKSQLFKARKWLQEKLGQYKSIGYERE</sequence>
<dbReference type="GO" id="GO:0006352">
    <property type="term" value="P:DNA-templated transcription initiation"/>
    <property type="evidence" value="ECO:0007669"/>
    <property type="project" value="InterPro"/>
</dbReference>
<dbReference type="CDD" id="cd06171">
    <property type="entry name" value="Sigma70_r4"/>
    <property type="match status" value="1"/>
</dbReference>
<dbReference type="OrthoDB" id="1056775at2"/>
<dbReference type="InterPro" id="IPR013325">
    <property type="entry name" value="RNA_pol_sigma_r2"/>
</dbReference>
<evidence type="ECO:0000259" key="5">
    <source>
        <dbReference type="Pfam" id="PF04542"/>
    </source>
</evidence>
<keyword evidence="4" id="KW-0804">Transcription</keyword>
<dbReference type="InterPro" id="IPR007627">
    <property type="entry name" value="RNA_pol_sigma70_r2"/>
</dbReference>
<keyword evidence="2" id="KW-0805">Transcription regulation</keyword>
<dbReference type="KEGG" id="emar:D1013_05520"/>
<evidence type="ECO:0000256" key="2">
    <source>
        <dbReference type="ARBA" id="ARBA00023015"/>
    </source>
</evidence>
<dbReference type="InterPro" id="IPR013249">
    <property type="entry name" value="RNA_pol_sigma70_r4_t2"/>
</dbReference>
<dbReference type="GO" id="GO:0003677">
    <property type="term" value="F:DNA binding"/>
    <property type="evidence" value="ECO:0007669"/>
    <property type="project" value="InterPro"/>
</dbReference>
<keyword evidence="3" id="KW-0731">Sigma factor</keyword>
<dbReference type="SUPFAM" id="SSF88946">
    <property type="entry name" value="Sigma2 domain of RNA polymerase sigma factors"/>
    <property type="match status" value="1"/>
</dbReference>
<dbReference type="InterPro" id="IPR014284">
    <property type="entry name" value="RNA_pol_sigma-70_dom"/>
</dbReference>